<evidence type="ECO:0000313" key="2">
    <source>
        <dbReference type="EMBL" id="KAG6673453.1"/>
    </source>
</evidence>
<feature type="transmembrane region" description="Helical" evidence="1">
    <location>
        <begin position="34"/>
        <end position="55"/>
    </location>
</feature>
<organism evidence="2 3">
    <name type="scientific">Carya illinoinensis</name>
    <name type="common">Pecan</name>
    <dbReference type="NCBI Taxonomy" id="32201"/>
    <lineage>
        <taxon>Eukaryota</taxon>
        <taxon>Viridiplantae</taxon>
        <taxon>Streptophyta</taxon>
        <taxon>Embryophyta</taxon>
        <taxon>Tracheophyta</taxon>
        <taxon>Spermatophyta</taxon>
        <taxon>Magnoliopsida</taxon>
        <taxon>eudicotyledons</taxon>
        <taxon>Gunneridae</taxon>
        <taxon>Pentapetalae</taxon>
        <taxon>rosids</taxon>
        <taxon>fabids</taxon>
        <taxon>Fagales</taxon>
        <taxon>Juglandaceae</taxon>
        <taxon>Carya</taxon>
    </lineage>
</organism>
<dbReference type="Proteomes" id="UP000811246">
    <property type="component" value="Chromosome 16"/>
</dbReference>
<name>A0A922D6E3_CARIL</name>
<protein>
    <submittedName>
        <fullName evidence="2">Uncharacterized protein</fullName>
    </submittedName>
</protein>
<evidence type="ECO:0000256" key="1">
    <source>
        <dbReference type="SAM" id="Phobius"/>
    </source>
</evidence>
<gene>
    <name evidence="2" type="ORF">I3842_16G113100</name>
</gene>
<comment type="caution">
    <text evidence="2">The sequence shown here is derived from an EMBL/GenBank/DDBJ whole genome shotgun (WGS) entry which is preliminary data.</text>
</comment>
<sequence length="58" mass="6949">MGERATGLHLLLRCMLGRWMEDSRIMRIEHIRSWGFWFMISRSIECIFFSGIVIVNDM</sequence>
<keyword evidence="1" id="KW-1133">Transmembrane helix</keyword>
<proteinExistence type="predicted"/>
<dbReference type="AlphaFoldDB" id="A0A922D6E3"/>
<reference evidence="2" key="1">
    <citation type="submission" date="2021-01" db="EMBL/GenBank/DDBJ databases">
        <authorList>
            <person name="Lovell J.T."/>
            <person name="Bentley N."/>
            <person name="Bhattarai G."/>
            <person name="Jenkins J.W."/>
            <person name="Sreedasyam A."/>
            <person name="Alarcon Y."/>
            <person name="Bock C."/>
            <person name="Boston L."/>
            <person name="Carlson J."/>
            <person name="Cervantes K."/>
            <person name="Clermont K."/>
            <person name="Krom N."/>
            <person name="Kubenka K."/>
            <person name="Mamidi S."/>
            <person name="Mattison C."/>
            <person name="Monteros M."/>
            <person name="Pisani C."/>
            <person name="Plott C."/>
            <person name="Rajasekar S."/>
            <person name="Rhein H.S."/>
            <person name="Rohla C."/>
            <person name="Song M."/>
            <person name="Hilaire R.S."/>
            <person name="Shu S."/>
            <person name="Wells L."/>
            <person name="Wang X."/>
            <person name="Webber J."/>
            <person name="Heerema R.J."/>
            <person name="Klein P."/>
            <person name="Conner P."/>
            <person name="Grauke L."/>
            <person name="Grimwood J."/>
            <person name="Schmutz J."/>
            <person name="Randall J.J."/>
        </authorList>
    </citation>
    <scope>NUCLEOTIDE SEQUENCE</scope>
    <source>
        <tissue evidence="2">Leaf</tissue>
    </source>
</reference>
<keyword evidence="1" id="KW-0812">Transmembrane</keyword>
<keyword evidence="1" id="KW-0472">Membrane</keyword>
<evidence type="ECO:0000313" key="3">
    <source>
        <dbReference type="Proteomes" id="UP000811246"/>
    </source>
</evidence>
<accession>A0A922D6E3</accession>
<dbReference type="EMBL" id="CM031840">
    <property type="protein sequence ID" value="KAG6673453.1"/>
    <property type="molecule type" value="Genomic_DNA"/>
</dbReference>